<keyword evidence="7 9" id="KW-0472">Membrane</keyword>
<feature type="transmembrane region" description="Helical" evidence="9">
    <location>
        <begin position="119"/>
        <end position="142"/>
    </location>
</feature>
<dbReference type="EMBL" id="RBIQ01000009">
    <property type="protein sequence ID" value="RKR12382.1"/>
    <property type="molecule type" value="Genomic_DNA"/>
</dbReference>
<evidence type="ECO:0000256" key="4">
    <source>
        <dbReference type="ARBA" id="ARBA00022519"/>
    </source>
</evidence>
<keyword evidence="3" id="KW-1003">Cell membrane</keyword>
<dbReference type="Pfam" id="PF04143">
    <property type="entry name" value="Sulf_transp"/>
    <property type="match status" value="1"/>
</dbReference>
<organism evidence="10 11">
    <name type="scientific">Maribacter vaceletii</name>
    <dbReference type="NCBI Taxonomy" id="1206816"/>
    <lineage>
        <taxon>Bacteria</taxon>
        <taxon>Pseudomonadati</taxon>
        <taxon>Bacteroidota</taxon>
        <taxon>Flavobacteriia</taxon>
        <taxon>Flavobacteriales</taxon>
        <taxon>Flavobacteriaceae</taxon>
        <taxon>Maribacter</taxon>
    </lineage>
</organism>
<feature type="transmembrane region" description="Helical" evidence="9">
    <location>
        <begin position="163"/>
        <end position="184"/>
    </location>
</feature>
<evidence type="ECO:0000256" key="2">
    <source>
        <dbReference type="ARBA" id="ARBA00022448"/>
    </source>
</evidence>
<dbReference type="InterPro" id="IPR007272">
    <property type="entry name" value="Sulf_transp_TsuA/YedE"/>
</dbReference>
<evidence type="ECO:0000313" key="11">
    <source>
        <dbReference type="Proteomes" id="UP000269412"/>
    </source>
</evidence>
<gene>
    <name evidence="10" type="ORF">CLV91_2509</name>
</gene>
<evidence type="ECO:0000256" key="9">
    <source>
        <dbReference type="SAM" id="Phobius"/>
    </source>
</evidence>
<evidence type="ECO:0000256" key="5">
    <source>
        <dbReference type="ARBA" id="ARBA00022692"/>
    </source>
</evidence>
<accession>A0A495E611</accession>
<reference evidence="10 11" key="1">
    <citation type="submission" date="2018-10" db="EMBL/GenBank/DDBJ databases">
        <title>Genomic Encyclopedia of Archaeal and Bacterial Type Strains, Phase II (KMG-II): from individual species to whole genera.</title>
        <authorList>
            <person name="Goeker M."/>
        </authorList>
    </citation>
    <scope>NUCLEOTIDE SEQUENCE [LARGE SCALE GENOMIC DNA]</scope>
    <source>
        <strain evidence="10 11">DSM 25230</strain>
    </source>
</reference>
<evidence type="ECO:0000313" key="10">
    <source>
        <dbReference type="EMBL" id="RKR12382.1"/>
    </source>
</evidence>
<evidence type="ECO:0000256" key="3">
    <source>
        <dbReference type="ARBA" id="ARBA00022475"/>
    </source>
</evidence>
<protein>
    <submittedName>
        <fullName evidence="10">Uncharacterized protein</fullName>
    </submittedName>
</protein>
<dbReference type="GO" id="GO:0005886">
    <property type="term" value="C:plasma membrane"/>
    <property type="evidence" value="ECO:0007669"/>
    <property type="project" value="UniProtKB-SubCell"/>
</dbReference>
<evidence type="ECO:0000256" key="7">
    <source>
        <dbReference type="ARBA" id="ARBA00023136"/>
    </source>
</evidence>
<dbReference type="Proteomes" id="UP000269412">
    <property type="component" value="Unassembled WGS sequence"/>
</dbReference>
<dbReference type="PANTHER" id="PTHR30574:SF1">
    <property type="entry name" value="SULPHUR TRANSPORT DOMAIN-CONTAINING PROTEIN"/>
    <property type="match status" value="1"/>
</dbReference>
<comment type="similarity">
    <text evidence="8">Belongs to the TsuA/YedE (TC 9.B.102) family.</text>
</comment>
<comment type="caution">
    <text evidence="10">The sequence shown here is derived from an EMBL/GenBank/DDBJ whole genome shotgun (WGS) entry which is preliminary data.</text>
</comment>
<evidence type="ECO:0000256" key="1">
    <source>
        <dbReference type="ARBA" id="ARBA00004429"/>
    </source>
</evidence>
<dbReference type="PANTHER" id="PTHR30574">
    <property type="entry name" value="INNER MEMBRANE PROTEIN YEDE"/>
    <property type="match status" value="1"/>
</dbReference>
<feature type="transmembrane region" description="Helical" evidence="9">
    <location>
        <begin position="12"/>
        <end position="28"/>
    </location>
</feature>
<proteinExistence type="inferred from homology"/>
<dbReference type="OrthoDB" id="9814020at2"/>
<name>A0A495E611_9FLAO</name>
<dbReference type="AlphaFoldDB" id="A0A495E611"/>
<dbReference type="RefSeq" id="WP_121068393.1">
    <property type="nucleotide sequence ID" value="NZ_RBIQ01000009.1"/>
</dbReference>
<keyword evidence="2" id="KW-0813">Transport</keyword>
<evidence type="ECO:0000256" key="6">
    <source>
        <dbReference type="ARBA" id="ARBA00022989"/>
    </source>
</evidence>
<keyword evidence="6 9" id="KW-1133">Transmembrane helix</keyword>
<keyword evidence="5 9" id="KW-0812">Transmembrane</keyword>
<keyword evidence="11" id="KW-1185">Reference proteome</keyword>
<sequence length="185" mass="19959">MEYILNPWPWYISGPLITLIMVILILFGKNFGMSSNLRTLCTIGGADKYADFFKIDWKSYSWNLVVVLGAIIGGFIATQFLSNGAPIDLSVETIKDLNTLGFSNAGENLLPPEIYSWDAILSVKGMSVIIIGGFLVGFGARYAGGCTSGHAISGLSNLQLPSLIAVIGFFIGGLVMTHFILPLIF</sequence>
<feature type="transmembrane region" description="Helical" evidence="9">
    <location>
        <begin position="62"/>
        <end position="81"/>
    </location>
</feature>
<keyword evidence="4" id="KW-0997">Cell inner membrane</keyword>
<evidence type="ECO:0000256" key="8">
    <source>
        <dbReference type="ARBA" id="ARBA00035655"/>
    </source>
</evidence>
<comment type="subcellular location">
    <subcellularLocation>
        <location evidence="1">Cell inner membrane</location>
        <topology evidence="1">Multi-pass membrane protein</topology>
    </subcellularLocation>
</comment>